<keyword evidence="7 15" id="KW-0812">Transmembrane</keyword>
<dbReference type="SMART" id="SM00387">
    <property type="entry name" value="HATPase_c"/>
    <property type="match status" value="1"/>
</dbReference>
<dbReference type="InterPro" id="IPR050398">
    <property type="entry name" value="HssS/ArlS-like"/>
</dbReference>
<dbReference type="PANTHER" id="PTHR45528:SF1">
    <property type="entry name" value="SENSOR HISTIDINE KINASE CPXA"/>
    <property type="match status" value="1"/>
</dbReference>
<keyword evidence="9 18" id="KW-0418">Kinase</keyword>
<comment type="subcellular location">
    <subcellularLocation>
        <location evidence="2">Cell membrane</location>
        <topology evidence="2">Multi-pass membrane protein</topology>
    </subcellularLocation>
</comment>
<dbReference type="CDD" id="cd06225">
    <property type="entry name" value="HAMP"/>
    <property type="match status" value="1"/>
</dbReference>
<keyword evidence="5" id="KW-0597">Phosphoprotein</keyword>
<dbReference type="Gene3D" id="6.10.340.10">
    <property type="match status" value="1"/>
</dbReference>
<evidence type="ECO:0000256" key="9">
    <source>
        <dbReference type="ARBA" id="ARBA00022777"/>
    </source>
</evidence>
<dbReference type="SUPFAM" id="SSF55874">
    <property type="entry name" value="ATPase domain of HSP90 chaperone/DNA topoisomerase II/histidine kinase"/>
    <property type="match status" value="1"/>
</dbReference>
<feature type="transmembrane region" description="Helical" evidence="15">
    <location>
        <begin position="7"/>
        <end position="28"/>
    </location>
</feature>
<dbReference type="AlphaFoldDB" id="A0A7Y8VQY7"/>
<dbReference type="InterPro" id="IPR003661">
    <property type="entry name" value="HisK_dim/P_dom"/>
</dbReference>
<evidence type="ECO:0000256" key="2">
    <source>
        <dbReference type="ARBA" id="ARBA00004651"/>
    </source>
</evidence>
<evidence type="ECO:0000313" key="18">
    <source>
        <dbReference type="EMBL" id="NWO22974.1"/>
    </source>
</evidence>
<keyword evidence="12" id="KW-0902">Two-component regulatory system</keyword>
<name>A0A7Y8VQY7_9FIRM</name>
<keyword evidence="14" id="KW-0175">Coiled coil</keyword>
<evidence type="ECO:0000256" key="15">
    <source>
        <dbReference type="SAM" id="Phobius"/>
    </source>
</evidence>
<evidence type="ECO:0000256" key="8">
    <source>
        <dbReference type="ARBA" id="ARBA00022741"/>
    </source>
</evidence>
<keyword evidence="4" id="KW-1003">Cell membrane</keyword>
<keyword evidence="13 15" id="KW-0472">Membrane</keyword>
<dbReference type="PROSITE" id="PS50109">
    <property type="entry name" value="HIS_KIN"/>
    <property type="match status" value="1"/>
</dbReference>
<evidence type="ECO:0000256" key="1">
    <source>
        <dbReference type="ARBA" id="ARBA00000085"/>
    </source>
</evidence>
<dbReference type="PROSITE" id="PS50885">
    <property type="entry name" value="HAMP"/>
    <property type="match status" value="1"/>
</dbReference>
<organism evidence="18 19">
    <name type="scientific">Mogibacterium timidum</name>
    <dbReference type="NCBI Taxonomy" id="35519"/>
    <lineage>
        <taxon>Bacteria</taxon>
        <taxon>Bacillati</taxon>
        <taxon>Bacillota</taxon>
        <taxon>Clostridia</taxon>
        <taxon>Peptostreptococcales</taxon>
        <taxon>Anaerovoracaceae</taxon>
        <taxon>Mogibacterium</taxon>
    </lineage>
</organism>
<accession>A0A7Y8VQY7</accession>
<dbReference type="SUPFAM" id="SSF47384">
    <property type="entry name" value="Homodimeric domain of signal transducing histidine kinase"/>
    <property type="match status" value="1"/>
</dbReference>
<evidence type="ECO:0000256" key="14">
    <source>
        <dbReference type="SAM" id="Coils"/>
    </source>
</evidence>
<dbReference type="GO" id="GO:0005524">
    <property type="term" value="F:ATP binding"/>
    <property type="evidence" value="ECO:0007669"/>
    <property type="project" value="UniProtKB-KW"/>
</dbReference>
<dbReference type="CDD" id="cd00082">
    <property type="entry name" value="HisKA"/>
    <property type="match status" value="1"/>
</dbReference>
<dbReference type="EMBL" id="JABXYR010000001">
    <property type="protein sequence ID" value="NWO22974.1"/>
    <property type="molecule type" value="Genomic_DNA"/>
</dbReference>
<dbReference type="Gene3D" id="3.30.565.10">
    <property type="entry name" value="Histidine kinase-like ATPase, C-terminal domain"/>
    <property type="match status" value="1"/>
</dbReference>
<evidence type="ECO:0000256" key="7">
    <source>
        <dbReference type="ARBA" id="ARBA00022692"/>
    </source>
</evidence>
<dbReference type="RefSeq" id="WP_178978228.1">
    <property type="nucleotide sequence ID" value="NZ_JABXYR010000001.1"/>
</dbReference>
<dbReference type="EC" id="2.7.13.3" evidence="3"/>
<evidence type="ECO:0000256" key="13">
    <source>
        <dbReference type="ARBA" id="ARBA00023136"/>
    </source>
</evidence>
<feature type="transmembrane region" description="Helical" evidence="15">
    <location>
        <begin position="217"/>
        <end position="240"/>
    </location>
</feature>
<keyword evidence="10" id="KW-0067">ATP-binding</keyword>
<gene>
    <name evidence="18" type="ORF">HW270_02620</name>
</gene>
<keyword evidence="6" id="KW-0808">Transferase</keyword>
<sequence length="522" mass="57834">MKLGSKTFLYSVIISLIMGIVIFSYMIFLMPSMYMDYKGKQNLQNSRTAMEYFKEHESLKSTGIGDSTMLGIVVPKHGYSIKVTGAGFDGHVEFTSPSAKMLIDKIRAVDENDAKNSKALFREFKPVLSSILSENTGEIKKNFKIDINLEGNSAQFEAKGRKLHYFSGGIGIGEFSVQSRYSGTSYTYFVGVTNKGDNTLIMANSVMTPTAKEILPVLYGSMPMLALFMIILAFGVSAIYSKKIVEPIKKLSMDAEKRMYSSSDNLAPLEISGKDEIADLTAALNLLYEKQAQAVNELEEENKRKEVYMRATSHQLKTPIAASMLLVDGMIGNIGKFGNRDIYLPEVKSQLKEMMSIIDETSNINGIADNNEIEPIEMMSLCREIIGKNRINADLKGIAIQLEASGGDICWRSNTMMLKKILENLVTNGINHTKENGSVKVTVEKTRITVFNQPGHIEETIVENIFEPFVTSVEAEGSERNKGHGLGLYIAKYFAGKLGMELSGENVQDGVEFVLEKRGSDD</sequence>
<dbReference type="GO" id="GO:0000155">
    <property type="term" value="F:phosphorelay sensor kinase activity"/>
    <property type="evidence" value="ECO:0007669"/>
    <property type="project" value="InterPro"/>
</dbReference>
<evidence type="ECO:0000256" key="5">
    <source>
        <dbReference type="ARBA" id="ARBA00022553"/>
    </source>
</evidence>
<comment type="caution">
    <text evidence="18">The sequence shown here is derived from an EMBL/GenBank/DDBJ whole genome shotgun (WGS) entry which is preliminary data.</text>
</comment>
<dbReference type="PANTHER" id="PTHR45528">
    <property type="entry name" value="SENSOR HISTIDINE KINASE CPXA"/>
    <property type="match status" value="1"/>
</dbReference>
<dbReference type="InterPro" id="IPR005467">
    <property type="entry name" value="His_kinase_dom"/>
</dbReference>
<evidence type="ECO:0000256" key="3">
    <source>
        <dbReference type="ARBA" id="ARBA00012438"/>
    </source>
</evidence>
<keyword evidence="19" id="KW-1185">Reference proteome</keyword>
<keyword evidence="11 15" id="KW-1133">Transmembrane helix</keyword>
<evidence type="ECO:0000313" key="19">
    <source>
        <dbReference type="Proteomes" id="UP000526307"/>
    </source>
</evidence>
<evidence type="ECO:0000256" key="6">
    <source>
        <dbReference type="ARBA" id="ARBA00022679"/>
    </source>
</evidence>
<feature type="coiled-coil region" evidence="14">
    <location>
        <begin position="281"/>
        <end position="308"/>
    </location>
</feature>
<comment type="catalytic activity">
    <reaction evidence="1">
        <text>ATP + protein L-histidine = ADP + protein N-phospho-L-histidine.</text>
        <dbReference type="EC" id="2.7.13.3"/>
    </reaction>
</comment>
<evidence type="ECO:0000259" key="17">
    <source>
        <dbReference type="PROSITE" id="PS50885"/>
    </source>
</evidence>
<dbReference type="InterPro" id="IPR036890">
    <property type="entry name" value="HATPase_C_sf"/>
</dbReference>
<dbReference type="InterPro" id="IPR003594">
    <property type="entry name" value="HATPase_dom"/>
</dbReference>
<evidence type="ECO:0000256" key="12">
    <source>
        <dbReference type="ARBA" id="ARBA00023012"/>
    </source>
</evidence>
<dbReference type="InterPro" id="IPR036097">
    <property type="entry name" value="HisK_dim/P_sf"/>
</dbReference>
<keyword evidence="8" id="KW-0547">Nucleotide-binding</keyword>
<dbReference type="InterPro" id="IPR003660">
    <property type="entry name" value="HAMP_dom"/>
</dbReference>
<feature type="domain" description="Histidine kinase" evidence="16">
    <location>
        <begin position="311"/>
        <end position="521"/>
    </location>
</feature>
<evidence type="ECO:0000256" key="10">
    <source>
        <dbReference type="ARBA" id="ARBA00022840"/>
    </source>
</evidence>
<dbReference type="GO" id="GO:0005886">
    <property type="term" value="C:plasma membrane"/>
    <property type="evidence" value="ECO:0007669"/>
    <property type="project" value="UniProtKB-SubCell"/>
</dbReference>
<protein>
    <recommendedName>
        <fullName evidence="3">histidine kinase</fullName>
        <ecNumber evidence="3">2.7.13.3</ecNumber>
    </recommendedName>
</protein>
<dbReference type="Proteomes" id="UP000526307">
    <property type="component" value="Unassembled WGS sequence"/>
</dbReference>
<dbReference type="Pfam" id="PF02518">
    <property type="entry name" value="HATPase_c"/>
    <property type="match status" value="1"/>
</dbReference>
<reference evidence="18 19" key="1">
    <citation type="submission" date="2020-06" db="EMBL/GenBank/DDBJ databases">
        <title>Mogibacterium timidum strain W9173 genomic sequence.</title>
        <authorList>
            <person name="Wade W.G."/>
            <person name="Johnston C.D."/>
            <person name="Chen T."/>
            <person name="Dewhirst F.E."/>
        </authorList>
    </citation>
    <scope>NUCLEOTIDE SEQUENCE [LARGE SCALE GENOMIC DNA]</scope>
    <source>
        <strain evidence="18 19">W9173</strain>
    </source>
</reference>
<evidence type="ECO:0000259" key="16">
    <source>
        <dbReference type="PROSITE" id="PS50109"/>
    </source>
</evidence>
<feature type="domain" description="HAMP" evidence="17">
    <location>
        <begin position="242"/>
        <end position="296"/>
    </location>
</feature>
<evidence type="ECO:0000256" key="11">
    <source>
        <dbReference type="ARBA" id="ARBA00022989"/>
    </source>
</evidence>
<proteinExistence type="predicted"/>
<evidence type="ECO:0000256" key="4">
    <source>
        <dbReference type="ARBA" id="ARBA00022475"/>
    </source>
</evidence>